<accession>A0A419SH68</accession>
<comment type="caution">
    <text evidence="1">The sequence shown here is derived from an EMBL/GenBank/DDBJ whole genome shotgun (WGS) entry which is preliminary data.</text>
</comment>
<evidence type="ECO:0000313" key="1">
    <source>
        <dbReference type="EMBL" id="RKD23126.1"/>
    </source>
</evidence>
<dbReference type="Proteomes" id="UP000284219">
    <property type="component" value="Unassembled WGS sequence"/>
</dbReference>
<evidence type="ECO:0000313" key="2">
    <source>
        <dbReference type="Proteomes" id="UP000284219"/>
    </source>
</evidence>
<dbReference type="AlphaFoldDB" id="A0A419SH68"/>
<gene>
    <name evidence="1" type="ORF">BEP19_12970</name>
</gene>
<organism evidence="1 2">
    <name type="scientific">Ammoniphilus oxalaticus</name>
    <dbReference type="NCBI Taxonomy" id="66863"/>
    <lineage>
        <taxon>Bacteria</taxon>
        <taxon>Bacillati</taxon>
        <taxon>Bacillota</taxon>
        <taxon>Bacilli</taxon>
        <taxon>Bacillales</taxon>
        <taxon>Paenibacillaceae</taxon>
        <taxon>Aneurinibacillus group</taxon>
        <taxon>Ammoniphilus</taxon>
    </lineage>
</organism>
<protein>
    <submittedName>
        <fullName evidence="1">Uncharacterized protein</fullName>
    </submittedName>
</protein>
<dbReference type="EMBL" id="MCHY01000009">
    <property type="protein sequence ID" value="RKD23126.1"/>
    <property type="molecule type" value="Genomic_DNA"/>
</dbReference>
<sequence length="66" mass="7670">MTMEIHFDSRNNWFVLSIRNMICRTYTNPIDAADAVYLHVSGCSEWDDLKGTILNSPVDIFDWENS</sequence>
<name>A0A419SH68_9BACL</name>
<reference evidence="1 2" key="1">
    <citation type="submission" date="2016-08" db="EMBL/GenBank/DDBJ databases">
        <title>Novel Firmicute Genomes.</title>
        <authorList>
            <person name="Poppleton D.I."/>
            <person name="Gribaldo S."/>
        </authorList>
    </citation>
    <scope>NUCLEOTIDE SEQUENCE [LARGE SCALE GENOMIC DNA]</scope>
    <source>
        <strain evidence="1 2">RAOx-1</strain>
    </source>
</reference>
<keyword evidence="2" id="KW-1185">Reference proteome</keyword>
<proteinExistence type="predicted"/>